<proteinExistence type="predicted"/>
<comment type="caution">
    <text evidence="1">The sequence shown here is derived from an EMBL/GenBank/DDBJ whole genome shotgun (WGS) entry which is preliminary data.</text>
</comment>
<dbReference type="RefSeq" id="WP_398662471.1">
    <property type="nucleotide sequence ID" value="NZ_JBITDC010000031.1"/>
</dbReference>
<evidence type="ECO:0000313" key="1">
    <source>
        <dbReference type="EMBL" id="MFI5681633.1"/>
    </source>
</evidence>
<reference evidence="1 2" key="1">
    <citation type="submission" date="2024-10" db="EMBL/GenBank/DDBJ databases">
        <title>The Natural Products Discovery Center: Release of the First 8490 Sequenced Strains for Exploring Actinobacteria Biosynthetic Diversity.</title>
        <authorList>
            <person name="Kalkreuter E."/>
            <person name="Kautsar S.A."/>
            <person name="Yang D."/>
            <person name="Bader C.D."/>
            <person name="Teijaro C.N."/>
            <person name="Fluegel L."/>
            <person name="Davis C.M."/>
            <person name="Simpson J.R."/>
            <person name="Lauterbach L."/>
            <person name="Steele A.D."/>
            <person name="Gui C."/>
            <person name="Meng S."/>
            <person name="Li G."/>
            <person name="Viehrig K."/>
            <person name="Ye F."/>
            <person name="Su P."/>
            <person name="Kiefer A.F."/>
            <person name="Nichols A."/>
            <person name="Cepeda A.J."/>
            <person name="Yan W."/>
            <person name="Fan B."/>
            <person name="Jiang Y."/>
            <person name="Adhikari A."/>
            <person name="Zheng C.-J."/>
            <person name="Schuster L."/>
            <person name="Cowan T.M."/>
            <person name="Smanski M.J."/>
            <person name="Chevrette M.G."/>
            <person name="De Carvalho L.P.S."/>
            <person name="Shen B."/>
        </authorList>
    </citation>
    <scope>NUCLEOTIDE SEQUENCE [LARGE SCALE GENOMIC DNA]</scope>
    <source>
        <strain evidence="1 2">NPDC051599</strain>
    </source>
</reference>
<name>A0ABW7YKM9_STRCE</name>
<accession>A0ABW7YKM9</accession>
<sequence>MPQKRPTYVELGYSGDFGLTGLTEQLCSPDRPAADPAVDLPAAFAVAARSADGSDGEEAVELGEDARRLLDGPLSEEVLHTVWLAAAGRIFDPAGHGMDIRTWLRSISDLATDRLRQNKRSYAPPPVQPVRDEDLCGEVVAEIRTLARDLAGAAALPDLAPGLEHVVTQADADLGFRLFLRALKAFSVRVSKEQYDRFLGIGERLGYPVAVVRDGLDVDWPPIDTTRRDTSWDFGLSQLAGNAHQDWSTDTARREIHRVADADEPGQSPGTAAALLLEDALRLLDSPLPDTTITTLWVAVSGAALRIDGRDWLRLVADVCGERLREVAPAYTPVVPPARTEAADPVLREIRDMAPAMADKAVSPHWHPLPATEAVTAVEQVVGRVDPDLGFRLFLRVLRVLSVPLTRERYERYEAMGEGFGYGEHLVSEVDQLIQYE</sequence>
<protein>
    <submittedName>
        <fullName evidence="1">Uncharacterized protein</fullName>
    </submittedName>
</protein>
<organism evidence="1 2">
    <name type="scientific">Streptomyces cellulosae</name>
    <dbReference type="NCBI Taxonomy" id="1968"/>
    <lineage>
        <taxon>Bacteria</taxon>
        <taxon>Bacillati</taxon>
        <taxon>Actinomycetota</taxon>
        <taxon>Actinomycetes</taxon>
        <taxon>Kitasatosporales</taxon>
        <taxon>Streptomycetaceae</taxon>
        <taxon>Streptomyces</taxon>
    </lineage>
</organism>
<dbReference type="Proteomes" id="UP001612415">
    <property type="component" value="Unassembled WGS sequence"/>
</dbReference>
<evidence type="ECO:0000313" key="2">
    <source>
        <dbReference type="Proteomes" id="UP001612415"/>
    </source>
</evidence>
<keyword evidence="2" id="KW-1185">Reference proteome</keyword>
<gene>
    <name evidence="1" type="ORF">ACIA8P_44790</name>
</gene>
<dbReference type="EMBL" id="JBITDC010000031">
    <property type="protein sequence ID" value="MFI5681633.1"/>
    <property type="molecule type" value="Genomic_DNA"/>
</dbReference>